<evidence type="ECO:0000256" key="7">
    <source>
        <dbReference type="RuleBase" id="RU362111"/>
    </source>
</evidence>
<dbReference type="NCBIfam" id="TIGR00079">
    <property type="entry name" value="pept_deformyl"/>
    <property type="match status" value="1"/>
</dbReference>
<dbReference type="InterPro" id="IPR023635">
    <property type="entry name" value="Peptide_deformylase"/>
</dbReference>
<dbReference type="FunFam" id="3.90.45.10:FF:000005">
    <property type="entry name" value="Peptide deformylase"/>
    <property type="match status" value="1"/>
</dbReference>
<dbReference type="PANTHER" id="PTHR10458:SF22">
    <property type="entry name" value="PEPTIDE DEFORMYLASE"/>
    <property type="match status" value="1"/>
</dbReference>
<evidence type="ECO:0000256" key="2">
    <source>
        <dbReference type="ARBA" id="ARBA00012175"/>
    </source>
</evidence>
<keyword evidence="6" id="KW-0408">Iron</keyword>
<dbReference type="PRINTS" id="PR01576">
    <property type="entry name" value="PDEFORMYLASE"/>
</dbReference>
<keyword evidence="8" id="KW-0732">Signal</keyword>
<dbReference type="InterPro" id="IPR036821">
    <property type="entry name" value="Peptide_deformylase_sf"/>
</dbReference>
<dbReference type="EMBL" id="HBHR01016392">
    <property type="protein sequence ID" value="CAD9867724.1"/>
    <property type="molecule type" value="Transcribed_RNA"/>
</dbReference>
<dbReference type="GO" id="GO:0046872">
    <property type="term" value="F:metal ion binding"/>
    <property type="evidence" value="ECO:0007669"/>
    <property type="project" value="UniProtKB-KW"/>
</dbReference>
<evidence type="ECO:0000313" key="9">
    <source>
        <dbReference type="EMBL" id="CAD9867724.1"/>
    </source>
</evidence>
<comment type="similarity">
    <text evidence="1 7">Belongs to the polypeptide deformylase family.</text>
</comment>
<evidence type="ECO:0000256" key="1">
    <source>
        <dbReference type="ARBA" id="ARBA00010759"/>
    </source>
</evidence>
<dbReference type="HAMAP" id="MF_00163">
    <property type="entry name" value="Pep_deformylase"/>
    <property type="match status" value="1"/>
</dbReference>
<dbReference type="NCBIfam" id="NF001159">
    <property type="entry name" value="PRK00150.1-3"/>
    <property type="match status" value="1"/>
</dbReference>
<keyword evidence="4 7" id="KW-0378">Hydrolase</keyword>
<proteinExistence type="inferred from homology"/>
<dbReference type="GO" id="GO:0042586">
    <property type="term" value="F:peptide deformylase activity"/>
    <property type="evidence" value="ECO:0007669"/>
    <property type="project" value="UniProtKB-EC"/>
</dbReference>
<comment type="function">
    <text evidence="7">Removes the formyl group from the N-terminal Met of newly synthesized proteins.</text>
</comment>
<dbReference type="PANTHER" id="PTHR10458">
    <property type="entry name" value="PEPTIDE DEFORMYLASE"/>
    <property type="match status" value="1"/>
</dbReference>
<gene>
    <name evidence="9" type="ORF">FJAP1339_LOCUS8201</name>
</gene>
<feature type="chain" id="PRO_5031560457" description="Peptide deformylase" evidence="8">
    <location>
        <begin position="18"/>
        <end position="269"/>
    </location>
</feature>
<evidence type="ECO:0000256" key="4">
    <source>
        <dbReference type="ARBA" id="ARBA00022801"/>
    </source>
</evidence>
<dbReference type="Pfam" id="PF01327">
    <property type="entry name" value="Pep_deformylase"/>
    <property type="match status" value="1"/>
</dbReference>
<keyword evidence="5 7" id="KW-0648">Protein biosynthesis</keyword>
<evidence type="ECO:0000256" key="8">
    <source>
        <dbReference type="SAM" id="SignalP"/>
    </source>
</evidence>
<dbReference type="CDD" id="cd00487">
    <property type="entry name" value="Pep_deformylase"/>
    <property type="match status" value="1"/>
</dbReference>
<dbReference type="EC" id="3.5.1.88" evidence="2 7"/>
<reference evidence="9" key="1">
    <citation type="submission" date="2021-01" db="EMBL/GenBank/DDBJ databases">
        <authorList>
            <person name="Corre E."/>
            <person name="Pelletier E."/>
            <person name="Niang G."/>
            <person name="Scheremetjew M."/>
            <person name="Finn R."/>
            <person name="Kale V."/>
            <person name="Holt S."/>
            <person name="Cochrane G."/>
            <person name="Meng A."/>
            <person name="Brown T."/>
            <person name="Cohen L."/>
        </authorList>
    </citation>
    <scope>NUCLEOTIDE SEQUENCE</scope>
    <source>
        <strain evidence="9">CCMP1661</strain>
    </source>
</reference>
<name>A0A7S2XZL6_9STRA</name>
<sequence length="269" mass="29862">MRNLLAVITTMLSLGQGYLFPGPLRAMGPACASGSRHLCRNSHFIHKAEAAASGQGAKRRAWWEKATSTEEAAAPAAEADTVVDIEDEKDPGEIDGYRIVKYPHPALRAENEKVTKFGSELKKLTRSMFKLMYAAQGVGLAAPQVGVNKRVMVFNPEGSFESFYSEVILVNPEIVDKSEATDFENEGCLSFPKIRGDVERSESIKVKAFNVKGKPIKREYHGWTARIFQHEYDHLDGTVMIDRFSEDGRKEVQPRLNALIEKYGEGGVP</sequence>
<comment type="catalytic activity">
    <reaction evidence="7">
        <text>N-terminal N-formyl-L-methionyl-[peptide] + H2O = N-terminal L-methionyl-[peptide] + formate</text>
        <dbReference type="Rhea" id="RHEA:24420"/>
        <dbReference type="Rhea" id="RHEA-COMP:10639"/>
        <dbReference type="Rhea" id="RHEA-COMP:10640"/>
        <dbReference type="ChEBI" id="CHEBI:15377"/>
        <dbReference type="ChEBI" id="CHEBI:15740"/>
        <dbReference type="ChEBI" id="CHEBI:49298"/>
        <dbReference type="ChEBI" id="CHEBI:64731"/>
        <dbReference type="EC" id="3.5.1.88"/>
    </reaction>
</comment>
<keyword evidence="3 7" id="KW-0479">Metal-binding</keyword>
<dbReference type="SUPFAM" id="SSF56420">
    <property type="entry name" value="Peptide deformylase"/>
    <property type="match status" value="1"/>
</dbReference>
<accession>A0A7S2XZL6</accession>
<dbReference type="GO" id="GO:0006412">
    <property type="term" value="P:translation"/>
    <property type="evidence" value="ECO:0007669"/>
    <property type="project" value="UniProtKB-KW"/>
</dbReference>
<evidence type="ECO:0000256" key="5">
    <source>
        <dbReference type="ARBA" id="ARBA00022917"/>
    </source>
</evidence>
<evidence type="ECO:0000256" key="3">
    <source>
        <dbReference type="ARBA" id="ARBA00022723"/>
    </source>
</evidence>
<dbReference type="Gene3D" id="3.90.45.10">
    <property type="entry name" value="Peptide deformylase"/>
    <property type="match status" value="1"/>
</dbReference>
<dbReference type="AlphaFoldDB" id="A0A7S2XZL6"/>
<evidence type="ECO:0000256" key="6">
    <source>
        <dbReference type="ARBA" id="ARBA00023004"/>
    </source>
</evidence>
<feature type="signal peptide" evidence="8">
    <location>
        <begin position="1"/>
        <end position="17"/>
    </location>
</feature>
<organism evidence="9">
    <name type="scientific">Fibrocapsa japonica</name>
    <dbReference type="NCBI Taxonomy" id="94617"/>
    <lineage>
        <taxon>Eukaryota</taxon>
        <taxon>Sar</taxon>
        <taxon>Stramenopiles</taxon>
        <taxon>Ochrophyta</taxon>
        <taxon>Raphidophyceae</taxon>
        <taxon>Chattonellales</taxon>
        <taxon>Chattonellaceae</taxon>
        <taxon>Fibrocapsa</taxon>
    </lineage>
</organism>
<protein>
    <recommendedName>
        <fullName evidence="2 7">Peptide deformylase</fullName>
        <ecNumber evidence="2 7">3.5.1.88</ecNumber>
    </recommendedName>
</protein>